<evidence type="ECO:0000313" key="1">
    <source>
        <dbReference type="EMBL" id="KAJ8951281.1"/>
    </source>
</evidence>
<protein>
    <submittedName>
        <fullName evidence="1">Uncharacterized protein</fullName>
    </submittedName>
</protein>
<dbReference type="EMBL" id="JAPWTK010000087">
    <property type="protein sequence ID" value="KAJ8951281.1"/>
    <property type="molecule type" value="Genomic_DNA"/>
</dbReference>
<reference evidence="1" key="1">
    <citation type="journal article" date="2023" name="Insect Mol. Biol.">
        <title>Genome sequencing provides insights into the evolution of gene families encoding plant cell wall-degrading enzymes in longhorned beetles.</title>
        <authorList>
            <person name="Shin N.R."/>
            <person name="Okamura Y."/>
            <person name="Kirsch R."/>
            <person name="Pauchet Y."/>
        </authorList>
    </citation>
    <scope>NUCLEOTIDE SEQUENCE</scope>
    <source>
        <strain evidence="1">AMC_N1</strain>
    </source>
</reference>
<comment type="caution">
    <text evidence="1">The sequence shown here is derived from an EMBL/GenBank/DDBJ whole genome shotgun (WGS) entry which is preliminary data.</text>
</comment>
<gene>
    <name evidence="1" type="ORF">NQ318_008184</name>
</gene>
<evidence type="ECO:0000313" key="2">
    <source>
        <dbReference type="Proteomes" id="UP001162162"/>
    </source>
</evidence>
<organism evidence="1 2">
    <name type="scientific">Aromia moschata</name>
    <dbReference type="NCBI Taxonomy" id="1265417"/>
    <lineage>
        <taxon>Eukaryota</taxon>
        <taxon>Metazoa</taxon>
        <taxon>Ecdysozoa</taxon>
        <taxon>Arthropoda</taxon>
        <taxon>Hexapoda</taxon>
        <taxon>Insecta</taxon>
        <taxon>Pterygota</taxon>
        <taxon>Neoptera</taxon>
        <taxon>Endopterygota</taxon>
        <taxon>Coleoptera</taxon>
        <taxon>Polyphaga</taxon>
        <taxon>Cucujiformia</taxon>
        <taxon>Chrysomeloidea</taxon>
        <taxon>Cerambycidae</taxon>
        <taxon>Cerambycinae</taxon>
        <taxon>Callichromatini</taxon>
        <taxon>Aromia</taxon>
    </lineage>
</organism>
<dbReference type="AlphaFoldDB" id="A0AAV8YJ34"/>
<proteinExistence type="predicted"/>
<keyword evidence="2" id="KW-1185">Reference proteome</keyword>
<accession>A0AAV8YJ34</accession>
<dbReference type="Proteomes" id="UP001162162">
    <property type="component" value="Unassembled WGS sequence"/>
</dbReference>
<name>A0AAV8YJ34_9CUCU</name>
<sequence length="116" mass="13617">MGIMCSTIICDCAKEAYGDVWIKMDMLHCPPWSLLECLKRFKKYWNAVFREKLLKQFTRTMDELLDLLESNKYISDNSSEFVTFTKLCLNLCIFLKDIEECRALVENTLKDITQVA</sequence>